<name>K1VV81_TRIAC</name>
<organism evidence="1 2">
    <name type="scientific">Trichosporon asahii var. asahii (strain CBS 8904)</name>
    <name type="common">Yeast</name>
    <dbReference type="NCBI Taxonomy" id="1220162"/>
    <lineage>
        <taxon>Eukaryota</taxon>
        <taxon>Fungi</taxon>
        <taxon>Dikarya</taxon>
        <taxon>Basidiomycota</taxon>
        <taxon>Agaricomycotina</taxon>
        <taxon>Tremellomycetes</taxon>
        <taxon>Trichosporonales</taxon>
        <taxon>Trichosporonaceae</taxon>
        <taxon>Trichosporon</taxon>
    </lineage>
</organism>
<proteinExistence type="predicted"/>
<dbReference type="Proteomes" id="UP000006757">
    <property type="component" value="Unassembled WGS sequence"/>
</dbReference>
<reference evidence="1 2" key="1">
    <citation type="journal article" date="2012" name="Eukaryot. Cell">
        <title>Genome sequence of the Trichosporon asahii environmental strain CBS 8904.</title>
        <authorList>
            <person name="Yang R.Y."/>
            <person name="Li H.T."/>
            <person name="Zhu H."/>
            <person name="Zhou G.P."/>
            <person name="Wang M."/>
            <person name="Wang L."/>
        </authorList>
    </citation>
    <scope>NUCLEOTIDE SEQUENCE [LARGE SCALE GENOMIC DNA]</scope>
    <source>
        <strain evidence="1 2">CBS 8904</strain>
    </source>
</reference>
<dbReference type="InParanoid" id="K1VV81"/>
<accession>K1VV81</accession>
<sequence length="176" mass="18768">MKKPQRNQAHDLAKYPSLPQVPALEFGRGAIAAGPPLAASCLRPTHCPWALFAHGASDTLTSPYNLQALPPPVPSTTHRPIVGPNAFASSEGLRPFFPNVANANPRAVCPSKAEDMTKVRKVLFARSGRGLVGLRSTAPSLRNRLKCLRAHDQRNALVSNQVSSNRSPEVGAGPGR</sequence>
<dbReference type="EMBL" id="AMBO01000336">
    <property type="protein sequence ID" value="EKD00653.1"/>
    <property type="molecule type" value="Genomic_DNA"/>
</dbReference>
<evidence type="ECO:0000313" key="1">
    <source>
        <dbReference type="EMBL" id="EKD00653.1"/>
    </source>
</evidence>
<gene>
    <name evidence="1" type="ORF">A1Q2_05048</name>
</gene>
<comment type="caution">
    <text evidence="1">The sequence shown here is derived from an EMBL/GenBank/DDBJ whole genome shotgun (WGS) entry which is preliminary data.</text>
</comment>
<evidence type="ECO:0000313" key="2">
    <source>
        <dbReference type="Proteomes" id="UP000006757"/>
    </source>
</evidence>
<protein>
    <submittedName>
        <fullName evidence="1">Uncharacterized protein</fullName>
    </submittedName>
</protein>
<keyword evidence="2" id="KW-1185">Reference proteome</keyword>
<dbReference type="HOGENOM" id="CLU_1526238_0_0_1"/>
<dbReference type="AlphaFoldDB" id="K1VV81"/>